<sequence length="178" mass="19383">MVDLEREKSLGEGSVEGILHDLASESSDQELDDEDSKVKGNVLSYTLLVAFELQPFSDFSHLRERSKLLASPFFSLFRSIPGSRNHTPPLPASPPPPSPASSRLPHSRPESPSQPPSLTRSDPAEVEPDPDASSPASEAASHRLSALADTGLEFDLPNRRRVRRDCSETLGIMEDGDL</sequence>
<comment type="caution">
    <text evidence="2">The sequence shown here is derived from an EMBL/GenBank/DDBJ whole genome shotgun (WGS) entry which is preliminary data.</text>
</comment>
<keyword evidence="3" id="KW-1185">Reference proteome</keyword>
<gene>
    <name evidence="2" type="ORF">M5K25_010765</name>
</gene>
<feature type="compositionally biased region" description="Pro residues" evidence="1">
    <location>
        <begin position="88"/>
        <end position="99"/>
    </location>
</feature>
<dbReference type="AlphaFoldDB" id="A0ABD0V1C2"/>
<dbReference type="Proteomes" id="UP001552299">
    <property type="component" value="Unassembled WGS sequence"/>
</dbReference>
<name>A0ABD0V1C2_DENTH</name>
<feature type="region of interest" description="Disordered" evidence="1">
    <location>
        <begin position="80"/>
        <end position="178"/>
    </location>
</feature>
<organism evidence="2 3">
    <name type="scientific">Dendrobium thyrsiflorum</name>
    <name type="common">Pinecone-like raceme dendrobium</name>
    <name type="synonym">Orchid</name>
    <dbReference type="NCBI Taxonomy" id="117978"/>
    <lineage>
        <taxon>Eukaryota</taxon>
        <taxon>Viridiplantae</taxon>
        <taxon>Streptophyta</taxon>
        <taxon>Embryophyta</taxon>
        <taxon>Tracheophyta</taxon>
        <taxon>Spermatophyta</taxon>
        <taxon>Magnoliopsida</taxon>
        <taxon>Liliopsida</taxon>
        <taxon>Asparagales</taxon>
        <taxon>Orchidaceae</taxon>
        <taxon>Epidendroideae</taxon>
        <taxon>Malaxideae</taxon>
        <taxon>Dendrobiinae</taxon>
        <taxon>Dendrobium</taxon>
    </lineage>
</organism>
<proteinExistence type="predicted"/>
<accession>A0ABD0V1C2</accession>
<evidence type="ECO:0000313" key="2">
    <source>
        <dbReference type="EMBL" id="KAL0918738.1"/>
    </source>
</evidence>
<protein>
    <submittedName>
        <fullName evidence="2">Uncharacterized protein</fullName>
    </submittedName>
</protein>
<feature type="compositionally biased region" description="Basic and acidic residues" evidence="1">
    <location>
        <begin position="1"/>
        <end position="10"/>
    </location>
</feature>
<evidence type="ECO:0000313" key="3">
    <source>
        <dbReference type="Proteomes" id="UP001552299"/>
    </source>
</evidence>
<reference evidence="2 3" key="1">
    <citation type="journal article" date="2024" name="Plant Biotechnol. J.">
        <title>Dendrobium thyrsiflorum genome and its molecular insights into genes involved in important horticultural traits.</title>
        <authorList>
            <person name="Chen B."/>
            <person name="Wang J.Y."/>
            <person name="Zheng P.J."/>
            <person name="Li K.L."/>
            <person name="Liang Y.M."/>
            <person name="Chen X.F."/>
            <person name="Zhang C."/>
            <person name="Zhao X."/>
            <person name="He X."/>
            <person name="Zhang G.Q."/>
            <person name="Liu Z.J."/>
            <person name="Xu Q."/>
        </authorList>
    </citation>
    <scope>NUCLEOTIDE SEQUENCE [LARGE SCALE GENOMIC DNA]</scope>
    <source>
        <strain evidence="2">GZMU011</strain>
    </source>
</reference>
<evidence type="ECO:0000256" key="1">
    <source>
        <dbReference type="SAM" id="MobiDB-lite"/>
    </source>
</evidence>
<feature type="region of interest" description="Disordered" evidence="1">
    <location>
        <begin position="1"/>
        <end position="35"/>
    </location>
</feature>
<dbReference type="EMBL" id="JANQDX010000009">
    <property type="protein sequence ID" value="KAL0918738.1"/>
    <property type="molecule type" value="Genomic_DNA"/>
</dbReference>